<dbReference type="Proteomes" id="UP001595916">
    <property type="component" value="Unassembled WGS sequence"/>
</dbReference>
<organism evidence="2 3">
    <name type="scientific">Filifactor villosus</name>
    <dbReference type="NCBI Taxonomy" id="29374"/>
    <lineage>
        <taxon>Bacteria</taxon>
        <taxon>Bacillati</taxon>
        <taxon>Bacillota</taxon>
        <taxon>Clostridia</taxon>
        <taxon>Peptostreptococcales</taxon>
        <taxon>Filifactoraceae</taxon>
        <taxon>Filifactor</taxon>
    </lineage>
</organism>
<reference evidence="3" key="1">
    <citation type="journal article" date="2019" name="Int. J. Syst. Evol. Microbiol.">
        <title>The Global Catalogue of Microorganisms (GCM) 10K type strain sequencing project: providing services to taxonomists for standard genome sequencing and annotation.</title>
        <authorList>
            <consortium name="The Broad Institute Genomics Platform"/>
            <consortium name="The Broad Institute Genome Sequencing Center for Infectious Disease"/>
            <person name="Wu L."/>
            <person name="Ma J."/>
        </authorList>
    </citation>
    <scope>NUCLEOTIDE SEQUENCE [LARGE SCALE GENOMIC DNA]</scope>
    <source>
        <strain evidence="3">CCUG 46385</strain>
    </source>
</reference>
<evidence type="ECO:0000259" key="1">
    <source>
        <dbReference type="Pfam" id="PF03118"/>
    </source>
</evidence>
<dbReference type="GO" id="GO:0000428">
    <property type="term" value="C:DNA-directed RNA polymerase complex"/>
    <property type="evidence" value="ECO:0007669"/>
    <property type="project" value="UniProtKB-KW"/>
</dbReference>
<evidence type="ECO:0000313" key="3">
    <source>
        <dbReference type="Proteomes" id="UP001595916"/>
    </source>
</evidence>
<dbReference type="InterPro" id="IPR011260">
    <property type="entry name" value="RNAP_asu_C"/>
</dbReference>
<proteinExistence type="predicted"/>
<name>A0ABV9QIL0_9FIRM</name>
<feature type="domain" description="RNA polymerase alpha subunit C-terminal" evidence="1">
    <location>
        <begin position="262"/>
        <end position="323"/>
    </location>
</feature>
<evidence type="ECO:0000313" key="2">
    <source>
        <dbReference type="EMBL" id="MFC4804430.1"/>
    </source>
</evidence>
<accession>A0ABV9QIL0</accession>
<protein>
    <submittedName>
        <fullName evidence="2">DNA-directed RNA polymerase subunit alpha C-terminal domain-containing protein</fullName>
    </submittedName>
</protein>
<dbReference type="Pfam" id="PF03118">
    <property type="entry name" value="RNA_pol_A_CTD"/>
    <property type="match status" value="1"/>
</dbReference>
<comment type="caution">
    <text evidence="2">The sequence shown here is derived from an EMBL/GenBank/DDBJ whole genome shotgun (WGS) entry which is preliminary data.</text>
</comment>
<sequence length="330" mass="37771">MSNYNVNAKYVFSASNVAALTVKKRISSYESATEASQRFLKSSQLLSDNEMLGYQLNMHKEGSTELFVFSGEGTRVTLEDFRWMFASYAILEEASQGSEDAFFSSDRFLYALQYTGSYFTERVCSYHRDGYFNDYLENHTISGEKIKRIFDVLKNQEAIIRIISGNEFNGNMILISTPGPIPLRLRAMISLTLSDAVLAELDISDDMAKEVDGLALKYMSDMFRDIVEVLIMEACEKEQEINARFDKADVYKGLDFENEMESKVLKLPCTPIERLDLSPRAYHCLRRAGISRIEQLFAMDDEDYLKVRNLGKKSTEEIKQKLMKMLPGKI</sequence>
<dbReference type="RefSeq" id="WP_379787936.1">
    <property type="nucleotide sequence ID" value="NZ_JBHSHL010000014.1"/>
</dbReference>
<dbReference type="EMBL" id="JBHSHL010000014">
    <property type="protein sequence ID" value="MFC4804430.1"/>
    <property type="molecule type" value="Genomic_DNA"/>
</dbReference>
<keyword evidence="3" id="KW-1185">Reference proteome</keyword>
<dbReference type="SUPFAM" id="SSF47789">
    <property type="entry name" value="C-terminal domain of RNA polymerase alpha subunit"/>
    <property type="match status" value="1"/>
</dbReference>
<keyword evidence="2" id="KW-0240">DNA-directed RNA polymerase</keyword>
<dbReference type="Gene3D" id="1.10.150.20">
    <property type="entry name" value="5' to 3' exonuclease, C-terminal subdomain"/>
    <property type="match status" value="1"/>
</dbReference>
<gene>
    <name evidence="2" type="ORF">ACFO4R_04975</name>
</gene>
<keyword evidence="2" id="KW-0804">Transcription</keyword>